<dbReference type="RefSeq" id="WP_190248681.1">
    <property type="nucleotide sequence ID" value="NZ_BMPI01000005.1"/>
</dbReference>
<evidence type="ECO:0000256" key="1">
    <source>
        <dbReference type="SAM" id="Phobius"/>
    </source>
</evidence>
<protein>
    <recommendedName>
        <fullName evidence="4">DUF998 domain-containing protein</fullName>
    </recommendedName>
</protein>
<dbReference type="EMBL" id="BMPI01000005">
    <property type="protein sequence ID" value="GGM12254.1"/>
    <property type="molecule type" value="Genomic_DNA"/>
</dbReference>
<feature type="transmembrane region" description="Helical" evidence="1">
    <location>
        <begin position="140"/>
        <end position="163"/>
    </location>
</feature>
<dbReference type="AlphaFoldDB" id="A0A917T945"/>
<evidence type="ECO:0000313" key="3">
    <source>
        <dbReference type="Proteomes" id="UP000642070"/>
    </source>
</evidence>
<name>A0A917T945_9ACTN</name>
<feature type="transmembrane region" description="Helical" evidence="1">
    <location>
        <begin position="53"/>
        <end position="75"/>
    </location>
</feature>
<dbReference type="Pfam" id="PF06197">
    <property type="entry name" value="DUF998"/>
    <property type="match status" value="1"/>
</dbReference>
<evidence type="ECO:0000313" key="2">
    <source>
        <dbReference type="EMBL" id="GGM12254.1"/>
    </source>
</evidence>
<comment type="caution">
    <text evidence="2">The sequence shown here is derived from an EMBL/GenBank/DDBJ whole genome shotgun (WGS) entry which is preliminary data.</text>
</comment>
<proteinExistence type="predicted"/>
<dbReference type="InterPro" id="IPR009339">
    <property type="entry name" value="DUF998"/>
</dbReference>
<accession>A0A917T945</accession>
<reference evidence="2" key="1">
    <citation type="journal article" date="2014" name="Int. J. Syst. Evol. Microbiol.">
        <title>Complete genome sequence of Corynebacterium casei LMG S-19264T (=DSM 44701T), isolated from a smear-ripened cheese.</title>
        <authorList>
            <consortium name="US DOE Joint Genome Institute (JGI-PGF)"/>
            <person name="Walter F."/>
            <person name="Albersmeier A."/>
            <person name="Kalinowski J."/>
            <person name="Ruckert C."/>
        </authorList>
    </citation>
    <scope>NUCLEOTIDE SEQUENCE</scope>
    <source>
        <strain evidence="2">JCM 19831</strain>
    </source>
</reference>
<keyword evidence="3" id="KW-1185">Reference proteome</keyword>
<gene>
    <name evidence="2" type="ORF">GCM10007977_011780</name>
</gene>
<keyword evidence="1" id="KW-0812">Transmembrane</keyword>
<evidence type="ECO:0008006" key="4">
    <source>
        <dbReference type="Google" id="ProtNLM"/>
    </source>
</evidence>
<organism evidence="2 3">
    <name type="scientific">Dactylosporangium sucinum</name>
    <dbReference type="NCBI Taxonomy" id="1424081"/>
    <lineage>
        <taxon>Bacteria</taxon>
        <taxon>Bacillati</taxon>
        <taxon>Actinomycetota</taxon>
        <taxon>Actinomycetes</taxon>
        <taxon>Micromonosporales</taxon>
        <taxon>Micromonosporaceae</taxon>
        <taxon>Dactylosporangium</taxon>
    </lineage>
</organism>
<dbReference type="Proteomes" id="UP000642070">
    <property type="component" value="Unassembled WGS sequence"/>
</dbReference>
<keyword evidence="1" id="KW-0472">Membrane</keyword>
<sequence length="200" mass="20373">MRRDFVPTFALWSSAAAPVLLIGGWTVAAAVQPAGFDSLRDTISSLAGMGAAHRWVMTTALALVGACHVVTALGLRPFSGPCRLMLAIGGLATILVAAIPVPVTGESGAHQAAATVALACLALWPALWRRPGGGPFRPSAAVMLTATFVLVALVFVFAVALGAGSLVGLAERIATGAEAAWPLVTVVLLRRHVGQPAVLP</sequence>
<keyword evidence="1" id="KW-1133">Transmembrane helix</keyword>
<feature type="transmembrane region" description="Helical" evidence="1">
    <location>
        <begin position="84"/>
        <end position="103"/>
    </location>
</feature>
<reference evidence="2" key="2">
    <citation type="submission" date="2020-09" db="EMBL/GenBank/DDBJ databases">
        <authorList>
            <person name="Sun Q."/>
            <person name="Ohkuma M."/>
        </authorList>
    </citation>
    <scope>NUCLEOTIDE SEQUENCE</scope>
    <source>
        <strain evidence="2">JCM 19831</strain>
    </source>
</reference>
<feature type="transmembrane region" description="Helical" evidence="1">
    <location>
        <begin position="109"/>
        <end position="128"/>
    </location>
</feature>